<dbReference type="CTD" id="6749598"/>
<dbReference type="HOGENOM" id="CLU_998626_0_0_1"/>
<dbReference type="PhylomeDB" id="B3RKK5"/>
<organism evidence="2 3">
    <name type="scientific">Trichoplax adhaerens</name>
    <name type="common">Trichoplax reptans</name>
    <dbReference type="NCBI Taxonomy" id="10228"/>
    <lineage>
        <taxon>Eukaryota</taxon>
        <taxon>Metazoa</taxon>
        <taxon>Placozoa</taxon>
        <taxon>Uniplacotomia</taxon>
        <taxon>Trichoplacea</taxon>
        <taxon>Trichoplacidae</taxon>
        <taxon>Trichoplax</taxon>
    </lineage>
</organism>
<accession>B3RKK5</accession>
<dbReference type="GeneID" id="6749598"/>
<dbReference type="eggNOG" id="ENOG502QRXC">
    <property type="taxonomic scope" value="Eukaryota"/>
</dbReference>
<proteinExistence type="predicted"/>
<gene>
    <name evidence="2" type="ORF">TRIADDRAFT_18703</name>
</gene>
<feature type="coiled-coil region" evidence="1">
    <location>
        <begin position="192"/>
        <end position="234"/>
    </location>
</feature>
<protein>
    <submittedName>
        <fullName evidence="2">Uncharacterized protein</fullName>
    </submittedName>
</protein>
<feature type="coiled-coil region" evidence="1">
    <location>
        <begin position="37"/>
        <end position="110"/>
    </location>
</feature>
<dbReference type="OrthoDB" id="425925at2759"/>
<reference evidence="2 3" key="1">
    <citation type="journal article" date="2008" name="Nature">
        <title>The Trichoplax genome and the nature of placozoans.</title>
        <authorList>
            <person name="Srivastava M."/>
            <person name="Begovic E."/>
            <person name="Chapman J."/>
            <person name="Putnam N.H."/>
            <person name="Hellsten U."/>
            <person name="Kawashima T."/>
            <person name="Kuo A."/>
            <person name="Mitros T."/>
            <person name="Salamov A."/>
            <person name="Carpenter M.L."/>
            <person name="Signorovitch A.Y."/>
            <person name="Moreno M.A."/>
            <person name="Kamm K."/>
            <person name="Grimwood J."/>
            <person name="Schmutz J."/>
            <person name="Shapiro H."/>
            <person name="Grigoriev I.V."/>
            <person name="Buss L.W."/>
            <person name="Schierwater B."/>
            <person name="Dellaporta S.L."/>
            <person name="Rokhsar D.S."/>
        </authorList>
    </citation>
    <scope>NUCLEOTIDE SEQUENCE [LARGE SCALE GENOMIC DNA]</scope>
    <source>
        <strain evidence="2 3">Grell-BS-1999</strain>
    </source>
</reference>
<dbReference type="OMA" id="KEMEAIW"/>
<name>B3RKK5_TRIAD</name>
<dbReference type="STRING" id="10228.B3RKK5"/>
<dbReference type="EMBL" id="DS985241">
    <property type="protein sequence ID" value="EDV29908.1"/>
    <property type="molecule type" value="Genomic_DNA"/>
</dbReference>
<dbReference type="RefSeq" id="XP_002109110.1">
    <property type="nucleotide sequence ID" value="XM_002109074.1"/>
</dbReference>
<dbReference type="AlphaFoldDB" id="B3RKK5"/>
<keyword evidence="1" id="KW-0175">Coiled coil</keyword>
<dbReference type="Proteomes" id="UP000009022">
    <property type="component" value="Unassembled WGS sequence"/>
</dbReference>
<sequence length="279" mass="32665">MAWFTGSFNNITDQISNFTKDVLVEGTQEIPDHLTELQIARNLITQLEADAQQHKEEYERLKRHQNEMEERSEAAELQISSISREYRQLLLEKENQLKSLKQQNEEMLEKQQLIDAALVDKASMEQQRQVTLNMPNTSTGLTFPETVDFTDIISCQREINRLSMEFSKMQVERDRWRHIADEVSYLRHSDLKSQLSKEIDDHNREMVALEQVHNERIRAVMQKHKEETNALNESRLDDAETIKLLKEQIQNSTQGKTFQSVSRFAFNARSTNQISSLIN</sequence>
<evidence type="ECO:0000256" key="1">
    <source>
        <dbReference type="SAM" id="Coils"/>
    </source>
</evidence>
<keyword evidence="3" id="KW-1185">Reference proteome</keyword>
<evidence type="ECO:0000313" key="2">
    <source>
        <dbReference type="EMBL" id="EDV29908.1"/>
    </source>
</evidence>
<evidence type="ECO:0000313" key="3">
    <source>
        <dbReference type="Proteomes" id="UP000009022"/>
    </source>
</evidence>
<dbReference type="KEGG" id="tad:TRIADDRAFT_18703"/>
<dbReference type="InParanoid" id="B3RKK5"/>